<proteinExistence type="predicted"/>
<gene>
    <name evidence="1" type="ORF">VNO78_15474</name>
</gene>
<dbReference type="Proteomes" id="UP001386955">
    <property type="component" value="Unassembled WGS sequence"/>
</dbReference>
<dbReference type="EMBL" id="JAYMYS010000004">
    <property type="protein sequence ID" value="KAK7394933.1"/>
    <property type="molecule type" value="Genomic_DNA"/>
</dbReference>
<dbReference type="AlphaFoldDB" id="A0AAN9XJY3"/>
<accession>A0AAN9XJY3</accession>
<keyword evidence="2" id="KW-1185">Reference proteome</keyword>
<organism evidence="1 2">
    <name type="scientific">Psophocarpus tetragonolobus</name>
    <name type="common">Winged bean</name>
    <name type="synonym">Dolichos tetragonolobus</name>
    <dbReference type="NCBI Taxonomy" id="3891"/>
    <lineage>
        <taxon>Eukaryota</taxon>
        <taxon>Viridiplantae</taxon>
        <taxon>Streptophyta</taxon>
        <taxon>Embryophyta</taxon>
        <taxon>Tracheophyta</taxon>
        <taxon>Spermatophyta</taxon>
        <taxon>Magnoliopsida</taxon>
        <taxon>eudicotyledons</taxon>
        <taxon>Gunneridae</taxon>
        <taxon>Pentapetalae</taxon>
        <taxon>rosids</taxon>
        <taxon>fabids</taxon>
        <taxon>Fabales</taxon>
        <taxon>Fabaceae</taxon>
        <taxon>Papilionoideae</taxon>
        <taxon>50 kb inversion clade</taxon>
        <taxon>NPAAA clade</taxon>
        <taxon>indigoferoid/millettioid clade</taxon>
        <taxon>Phaseoleae</taxon>
        <taxon>Psophocarpus</taxon>
    </lineage>
</organism>
<comment type="caution">
    <text evidence="1">The sequence shown here is derived from an EMBL/GenBank/DDBJ whole genome shotgun (WGS) entry which is preliminary data.</text>
</comment>
<sequence>MFQEQQHKLKPVLWLLMIKLSNDAYGRLLVQEYFGVNAPKGPHHSIQLFTSAITYIQHSFFFSGQWAVGSGQWAVGSGVDFGEG</sequence>
<evidence type="ECO:0000313" key="1">
    <source>
        <dbReference type="EMBL" id="KAK7394933.1"/>
    </source>
</evidence>
<name>A0AAN9XJY3_PSOTE</name>
<evidence type="ECO:0000313" key="2">
    <source>
        <dbReference type="Proteomes" id="UP001386955"/>
    </source>
</evidence>
<protein>
    <submittedName>
        <fullName evidence="1">Uncharacterized protein</fullName>
    </submittedName>
</protein>
<reference evidence="1 2" key="1">
    <citation type="submission" date="2024-01" db="EMBL/GenBank/DDBJ databases">
        <title>The genomes of 5 underutilized Papilionoideae crops provide insights into root nodulation and disease resistanc.</title>
        <authorList>
            <person name="Jiang F."/>
        </authorList>
    </citation>
    <scope>NUCLEOTIDE SEQUENCE [LARGE SCALE GENOMIC DNA]</scope>
    <source>
        <strain evidence="1">DUOXIRENSHENG_FW03</strain>
        <tissue evidence="1">Leaves</tissue>
    </source>
</reference>